<feature type="non-terminal residue" evidence="1">
    <location>
        <position position="53"/>
    </location>
</feature>
<dbReference type="AlphaFoldDB" id="A0A2H3DJ96"/>
<evidence type="ECO:0000313" key="2">
    <source>
        <dbReference type="Proteomes" id="UP000217790"/>
    </source>
</evidence>
<evidence type="ECO:0008006" key="3">
    <source>
        <dbReference type="Google" id="ProtNLM"/>
    </source>
</evidence>
<dbReference type="OrthoDB" id="5409596at2759"/>
<feature type="non-terminal residue" evidence="1">
    <location>
        <position position="1"/>
    </location>
</feature>
<organism evidence="1 2">
    <name type="scientific">Armillaria gallica</name>
    <name type="common">Bulbous honey fungus</name>
    <name type="synonym">Armillaria bulbosa</name>
    <dbReference type="NCBI Taxonomy" id="47427"/>
    <lineage>
        <taxon>Eukaryota</taxon>
        <taxon>Fungi</taxon>
        <taxon>Dikarya</taxon>
        <taxon>Basidiomycota</taxon>
        <taxon>Agaricomycotina</taxon>
        <taxon>Agaricomycetes</taxon>
        <taxon>Agaricomycetidae</taxon>
        <taxon>Agaricales</taxon>
        <taxon>Marasmiineae</taxon>
        <taxon>Physalacriaceae</taxon>
        <taxon>Armillaria</taxon>
    </lineage>
</organism>
<gene>
    <name evidence="1" type="ORF">ARMGADRAFT_902334</name>
</gene>
<dbReference type="InterPro" id="IPR027417">
    <property type="entry name" value="P-loop_NTPase"/>
</dbReference>
<dbReference type="InParanoid" id="A0A2H3DJ96"/>
<dbReference type="EMBL" id="KZ293655">
    <property type="protein sequence ID" value="PBK94150.1"/>
    <property type="molecule type" value="Genomic_DNA"/>
</dbReference>
<dbReference type="STRING" id="47427.A0A2H3DJ96"/>
<sequence length="53" mass="5693">IVVMTDAAGMGCSIDDIKYCVVFGCPHSFAAVAQHWGHVGRDRVMEAVCILLV</sequence>
<evidence type="ECO:0000313" key="1">
    <source>
        <dbReference type="EMBL" id="PBK94150.1"/>
    </source>
</evidence>
<name>A0A2H3DJ96_ARMGA</name>
<dbReference type="Gene3D" id="3.40.50.300">
    <property type="entry name" value="P-loop containing nucleotide triphosphate hydrolases"/>
    <property type="match status" value="1"/>
</dbReference>
<dbReference type="CDD" id="cd18785">
    <property type="entry name" value="SF2_C"/>
    <property type="match status" value="1"/>
</dbReference>
<keyword evidence="2" id="KW-1185">Reference proteome</keyword>
<reference evidence="2" key="1">
    <citation type="journal article" date="2017" name="Nat. Ecol. Evol.">
        <title>Genome expansion and lineage-specific genetic innovations in the forest pathogenic fungi Armillaria.</title>
        <authorList>
            <person name="Sipos G."/>
            <person name="Prasanna A.N."/>
            <person name="Walter M.C."/>
            <person name="O'Connor E."/>
            <person name="Balint B."/>
            <person name="Krizsan K."/>
            <person name="Kiss B."/>
            <person name="Hess J."/>
            <person name="Varga T."/>
            <person name="Slot J."/>
            <person name="Riley R."/>
            <person name="Boka B."/>
            <person name="Rigling D."/>
            <person name="Barry K."/>
            <person name="Lee J."/>
            <person name="Mihaltcheva S."/>
            <person name="LaButti K."/>
            <person name="Lipzen A."/>
            <person name="Waldron R."/>
            <person name="Moloney N.M."/>
            <person name="Sperisen C."/>
            <person name="Kredics L."/>
            <person name="Vagvoelgyi C."/>
            <person name="Patrignani A."/>
            <person name="Fitzpatrick D."/>
            <person name="Nagy I."/>
            <person name="Doyle S."/>
            <person name="Anderson J.B."/>
            <person name="Grigoriev I.V."/>
            <person name="Gueldener U."/>
            <person name="Muensterkoetter M."/>
            <person name="Nagy L.G."/>
        </authorList>
    </citation>
    <scope>NUCLEOTIDE SEQUENCE [LARGE SCALE GENOMIC DNA]</scope>
    <source>
        <strain evidence="2">Ar21-2</strain>
    </source>
</reference>
<protein>
    <recommendedName>
        <fullName evidence="3">Helicase C-terminal domain-containing protein</fullName>
    </recommendedName>
</protein>
<dbReference type="Proteomes" id="UP000217790">
    <property type="component" value="Unassembled WGS sequence"/>
</dbReference>
<accession>A0A2H3DJ96</accession>
<dbReference type="SUPFAM" id="SSF52540">
    <property type="entry name" value="P-loop containing nucleoside triphosphate hydrolases"/>
    <property type="match status" value="1"/>
</dbReference>
<proteinExistence type="predicted"/>